<dbReference type="EMBL" id="LR796559">
    <property type="protein sequence ID" value="CAB4151265.1"/>
    <property type="molecule type" value="Genomic_DNA"/>
</dbReference>
<proteinExistence type="predicted"/>
<gene>
    <name evidence="1" type="ORF">UFOVP598_9</name>
</gene>
<sequence length="60" mass="7278">MLIDPILKLANKRKIITKYGKISDLHKVTIEWFKHESSSVFMYEFVNYIINNYDTFKTYK</sequence>
<accession>A0A6J5MVK2</accession>
<name>A0A6J5MVK2_9CAUD</name>
<evidence type="ECO:0000313" key="1">
    <source>
        <dbReference type="EMBL" id="CAB4151265.1"/>
    </source>
</evidence>
<organism evidence="1">
    <name type="scientific">uncultured Caudovirales phage</name>
    <dbReference type="NCBI Taxonomy" id="2100421"/>
    <lineage>
        <taxon>Viruses</taxon>
        <taxon>Duplodnaviria</taxon>
        <taxon>Heunggongvirae</taxon>
        <taxon>Uroviricota</taxon>
        <taxon>Caudoviricetes</taxon>
        <taxon>Peduoviridae</taxon>
        <taxon>Maltschvirus</taxon>
        <taxon>Maltschvirus maltsch</taxon>
    </lineage>
</organism>
<reference evidence="1" key="1">
    <citation type="submission" date="2020-04" db="EMBL/GenBank/DDBJ databases">
        <authorList>
            <person name="Chiriac C."/>
            <person name="Salcher M."/>
            <person name="Ghai R."/>
            <person name="Kavagutti S V."/>
        </authorList>
    </citation>
    <scope>NUCLEOTIDE SEQUENCE</scope>
</reference>
<protein>
    <submittedName>
        <fullName evidence="1">Uncharacterized protein</fullName>
    </submittedName>
</protein>